<organism evidence="1 2">
    <name type="scientific">Acidiferrimicrobium australe</name>
    <dbReference type="NCBI Taxonomy" id="2664430"/>
    <lineage>
        <taxon>Bacteria</taxon>
        <taxon>Bacillati</taxon>
        <taxon>Actinomycetota</taxon>
        <taxon>Acidimicrobiia</taxon>
        <taxon>Acidimicrobiales</taxon>
        <taxon>Acidimicrobiaceae</taxon>
        <taxon>Acidiferrimicrobium</taxon>
    </lineage>
</organism>
<name>A0ABW9QU51_9ACTN</name>
<dbReference type="InterPro" id="IPR036520">
    <property type="entry name" value="UPF0759_sf"/>
</dbReference>
<dbReference type="PANTHER" id="PTHR30348">
    <property type="entry name" value="UNCHARACTERIZED PROTEIN YECE"/>
    <property type="match status" value="1"/>
</dbReference>
<reference evidence="1 2" key="1">
    <citation type="submission" date="2019-11" db="EMBL/GenBank/DDBJ databases">
        <title>Acidiferrimicrobium australis gen. nov., sp. nov., an acidophilic and obligately heterotrophic, member of the Actinobacteria that catalyses dissimilatory oxido- reduction of iron isolated from metal-rich acidic water in Chile.</title>
        <authorList>
            <person name="Gonzalez D."/>
            <person name="Huber K."/>
            <person name="Hedrich S."/>
            <person name="Rojas-Villalobos C."/>
            <person name="Quatrini R."/>
            <person name="Dinamarca M.A."/>
            <person name="Schwarz A."/>
            <person name="Canales C."/>
            <person name="Nancucheo I."/>
        </authorList>
    </citation>
    <scope>NUCLEOTIDE SEQUENCE [LARGE SCALE GENOMIC DNA]</scope>
    <source>
        <strain evidence="1 2">USS-CCA1</strain>
    </source>
</reference>
<proteinExistence type="predicted"/>
<gene>
    <name evidence="1" type="ORF">GHK86_10595</name>
</gene>
<dbReference type="SUPFAM" id="SSF117396">
    <property type="entry name" value="TM1631-like"/>
    <property type="match status" value="1"/>
</dbReference>
<evidence type="ECO:0000313" key="2">
    <source>
        <dbReference type="Proteomes" id="UP000437736"/>
    </source>
</evidence>
<dbReference type="PANTHER" id="PTHR30348:SF13">
    <property type="entry name" value="UPF0759 PROTEIN YUNF"/>
    <property type="match status" value="1"/>
</dbReference>
<dbReference type="Pfam" id="PF01904">
    <property type="entry name" value="DUF72"/>
    <property type="match status" value="1"/>
</dbReference>
<protein>
    <submittedName>
        <fullName evidence="1">DUF72 domain-containing protein</fullName>
    </submittedName>
</protein>
<dbReference type="InterPro" id="IPR002763">
    <property type="entry name" value="DUF72"/>
</dbReference>
<comment type="caution">
    <text evidence="1">The sequence shown here is derived from an EMBL/GenBank/DDBJ whole genome shotgun (WGS) entry which is preliminary data.</text>
</comment>
<dbReference type="Proteomes" id="UP000437736">
    <property type="component" value="Unassembled WGS sequence"/>
</dbReference>
<dbReference type="EMBL" id="WJHE01000504">
    <property type="protein sequence ID" value="MST33166.1"/>
    <property type="molecule type" value="Genomic_DNA"/>
</dbReference>
<keyword evidence="2" id="KW-1185">Reference proteome</keyword>
<feature type="non-terminal residue" evidence="1">
    <location>
        <position position="84"/>
    </location>
</feature>
<accession>A0ABW9QU51</accession>
<sequence length="84" mass="9303">MASQSGIVVGTCSWTDRTLVAETDWYPKRSMSAAERLAFYAEHFAVAEADSTYYFPPGPDLTRGWAERTPAGFTMDVKAYALLT</sequence>
<evidence type="ECO:0000313" key="1">
    <source>
        <dbReference type="EMBL" id="MST33166.1"/>
    </source>
</evidence>
<dbReference type="Gene3D" id="3.20.20.410">
    <property type="entry name" value="Protein of unknown function UPF0759"/>
    <property type="match status" value="1"/>
</dbReference>